<dbReference type="OrthoDB" id="1711136at2759"/>
<evidence type="ECO:0000313" key="7">
    <source>
        <dbReference type="Proteomes" id="UP000228380"/>
    </source>
</evidence>
<gene>
    <name evidence="8" type="primary">LOC103714043</name>
</gene>
<dbReference type="InterPro" id="IPR001841">
    <property type="entry name" value="Znf_RING"/>
</dbReference>
<feature type="region of interest" description="Disordered" evidence="5">
    <location>
        <begin position="46"/>
        <end position="78"/>
    </location>
</feature>
<dbReference type="GeneID" id="103714043"/>
<evidence type="ECO:0000256" key="2">
    <source>
        <dbReference type="ARBA" id="ARBA00022771"/>
    </source>
</evidence>
<keyword evidence="7" id="KW-1185">Reference proteome</keyword>
<accession>A0A8B7CHS7</accession>
<dbReference type="SMART" id="SM00184">
    <property type="entry name" value="RING"/>
    <property type="match status" value="1"/>
</dbReference>
<proteinExistence type="predicted"/>
<evidence type="ECO:0000256" key="5">
    <source>
        <dbReference type="SAM" id="MobiDB-lite"/>
    </source>
</evidence>
<reference evidence="8" key="1">
    <citation type="submission" date="2025-08" db="UniProtKB">
        <authorList>
            <consortium name="RefSeq"/>
        </authorList>
    </citation>
    <scope>IDENTIFICATION</scope>
    <source>
        <tissue evidence="8">Young leaves</tissue>
    </source>
</reference>
<feature type="compositionally biased region" description="Basic and acidic residues" evidence="5">
    <location>
        <begin position="66"/>
        <end position="78"/>
    </location>
</feature>
<dbReference type="Pfam" id="PF13920">
    <property type="entry name" value="zf-C3HC4_3"/>
    <property type="match status" value="1"/>
</dbReference>
<dbReference type="PROSITE" id="PS00518">
    <property type="entry name" value="ZF_RING_1"/>
    <property type="match status" value="1"/>
</dbReference>
<dbReference type="RefSeq" id="XP_008799397.1">
    <property type="nucleotide sequence ID" value="XM_008801175.4"/>
</dbReference>
<sequence length="207" mass="22968">MERRGEGMGPRQRWRRLKDRLRLKGVAWCGSPWARSRAADIHHRSPFDASTTASQEDAAAGAGPRYRREAAAAARNRRESDQDFGCILDQAPAGDAVAAIEEEEEEMNLAMALAAERDGTITPFTERLSLMRLMNEGGEERSKEEGGEGMAEGGEWWGCCVCMGRRKGAAFIPCGHTFCRVCARELWISRGSCPLCNQLILETLDIY</sequence>
<dbReference type="SUPFAM" id="SSF57850">
    <property type="entry name" value="RING/U-box"/>
    <property type="match status" value="1"/>
</dbReference>
<evidence type="ECO:0000256" key="3">
    <source>
        <dbReference type="ARBA" id="ARBA00022833"/>
    </source>
</evidence>
<dbReference type="InterPro" id="IPR017907">
    <property type="entry name" value="Znf_RING_CS"/>
</dbReference>
<dbReference type="KEGG" id="pda:103714043"/>
<dbReference type="PANTHER" id="PTHR46629">
    <property type="entry name" value="OS01G0917900 PROTEIN"/>
    <property type="match status" value="1"/>
</dbReference>
<evidence type="ECO:0000259" key="6">
    <source>
        <dbReference type="PROSITE" id="PS50089"/>
    </source>
</evidence>
<evidence type="ECO:0000256" key="4">
    <source>
        <dbReference type="PROSITE-ProRule" id="PRU00175"/>
    </source>
</evidence>
<evidence type="ECO:0000313" key="8">
    <source>
        <dbReference type="RefSeq" id="XP_008799397.1"/>
    </source>
</evidence>
<dbReference type="InterPro" id="IPR013083">
    <property type="entry name" value="Znf_RING/FYVE/PHD"/>
</dbReference>
<dbReference type="PROSITE" id="PS50089">
    <property type="entry name" value="ZF_RING_2"/>
    <property type="match status" value="1"/>
</dbReference>
<dbReference type="GO" id="GO:0008270">
    <property type="term" value="F:zinc ion binding"/>
    <property type="evidence" value="ECO:0007669"/>
    <property type="project" value="UniProtKB-KW"/>
</dbReference>
<dbReference type="Gene3D" id="3.30.40.10">
    <property type="entry name" value="Zinc/RING finger domain, C3HC4 (zinc finger)"/>
    <property type="match status" value="1"/>
</dbReference>
<keyword evidence="3" id="KW-0862">Zinc</keyword>
<protein>
    <submittedName>
        <fullName evidence="8">Uncharacterized protein LOC103714043</fullName>
    </submittedName>
</protein>
<keyword evidence="1" id="KW-0479">Metal-binding</keyword>
<evidence type="ECO:0000256" key="1">
    <source>
        <dbReference type="ARBA" id="ARBA00022723"/>
    </source>
</evidence>
<dbReference type="AlphaFoldDB" id="A0A8B7CHS7"/>
<keyword evidence="2 4" id="KW-0863">Zinc-finger</keyword>
<feature type="domain" description="RING-type" evidence="6">
    <location>
        <begin position="159"/>
        <end position="197"/>
    </location>
</feature>
<dbReference type="Proteomes" id="UP000228380">
    <property type="component" value="Unplaced"/>
</dbReference>
<organism evidence="7 8">
    <name type="scientific">Phoenix dactylifera</name>
    <name type="common">Date palm</name>
    <dbReference type="NCBI Taxonomy" id="42345"/>
    <lineage>
        <taxon>Eukaryota</taxon>
        <taxon>Viridiplantae</taxon>
        <taxon>Streptophyta</taxon>
        <taxon>Embryophyta</taxon>
        <taxon>Tracheophyta</taxon>
        <taxon>Spermatophyta</taxon>
        <taxon>Magnoliopsida</taxon>
        <taxon>Liliopsida</taxon>
        <taxon>Arecaceae</taxon>
        <taxon>Coryphoideae</taxon>
        <taxon>Phoeniceae</taxon>
        <taxon>Phoenix</taxon>
    </lineage>
</organism>
<dbReference type="CDD" id="cd16449">
    <property type="entry name" value="RING-HC"/>
    <property type="match status" value="1"/>
</dbReference>
<name>A0A8B7CHS7_PHODC</name>